<dbReference type="EMBL" id="FO082053">
    <property type="protein sequence ID" value="CCE80323.1"/>
    <property type="molecule type" value="Genomic_DNA"/>
</dbReference>
<dbReference type="Proteomes" id="UP000005222">
    <property type="component" value="Chromosome H"/>
</dbReference>
<evidence type="ECO:0000313" key="3">
    <source>
        <dbReference type="Proteomes" id="UP000005222"/>
    </source>
</evidence>
<dbReference type="AlphaFoldDB" id="G8YI36"/>
<protein>
    <submittedName>
        <fullName evidence="2">Piso0_003437 protein</fullName>
    </submittedName>
</protein>
<reference evidence="2" key="1">
    <citation type="submission" date="2011-10" db="EMBL/GenBank/DDBJ databases">
        <authorList>
            <person name="Genoscope - CEA"/>
        </authorList>
    </citation>
    <scope>NUCLEOTIDE SEQUENCE</scope>
</reference>
<dbReference type="HOGENOM" id="CLU_1571231_0_0_1"/>
<keyword evidence="3" id="KW-1185">Reference proteome</keyword>
<dbReference type="EMBL" id="FO082052">
    <property type="protein sequence ID" value="CCE81088.1"/>
    <property type="molecule type" value="Genomic_DNA"/>
</dbReference>
<evidence type="ECO:0000313" key="1">
    <source>
        <dbReference type="EMBL" id="CCE80323.1"/>
    </source>
</evidence>
<evidence type="ECO:0000313" key="2">
    <source>
        <dbReference type="EMBL" id="CCE81088.1"/>
    </source>
</evidence>
<dbReference type="Proteomes" id="UP000005222">
    <property type="component" value="Chromosome G"/>
</dbReference>
<organism evidence="2 3">
    <name type="scientific">Pichia sorbitophila (strain ATCC MYA-4447 / BCRC 22081 / CBS 7064 / NBRC 10061 / NRRL Y-12695)</name>
    <name type="common">Hybrid yeast</name>
    <dbReference type="NCBI Taxonomy" id="559304"/>
    <lineage>
        <taxon>Eukaryota</taxon>
        <taxon>Fungi</taxon>
        <taxon>Dikarya</taxon>
        <taxon>Ascomycota</taxon>
        <taxon>Saccharomycotina</taxon>
        <taxon>Pichiomycetes</taxon>
        <taxon>Debaryomycetaceae</taxon>
        <taxon>Millerozyma</taxon>
    </lineage>
</organism>
<dbReference type="InParanoid" id="G8YI36"/>
<sequence>MSHDSKTHHPIHGWRTPRIVPLSRQTVWITESRSAGWRNSNPQVLRRQTRCCTASRGASHAVVPSGCSAAHSVDHSCTAVWPVWPTAAPPTPIVRRQPLRPAHCQHRRPRRPPQAVCGRVVDSRSTRRRLCYKIAPTPWKTVPCRAQRLGLGRKPSLLAPRCTPGMSGTT</sequence>
<name>G8YI36_PICSO</name>
<gene>
    <name evidence="2" type="primary">Piso0_003437</name>
    <name evidence="1" type="ORF">GNLVRS01_PISO0G12304g</name>
    <name evidence="2" type="ORF">GNLVRS01_PISO0H12305g</name>
</gene>
<reference evidence="3" key="2">
    <citation type="journal article" date="2012" name="G3 (Bethesda)">
        <title>Pichia sorbitophila, an interspecies yeast hybrid reveals early steps of genome resolution following polyploidization.</title>
        <authorList>
            <person name="Leh Louis V."/>
            <person name="Despons L."/>
            <person name="Friedrich A."/>
            <person name="Martin T."/>
            <person name="Durrens P."/>
            <person name="Casaregola S."/>
            <person name="Neuveglise C."/>
            <person name="Fairhead C."/>
            <person name="Marck C."/>
            <person name="Cruz J.A."/>
            <person name="Straub M.L."/>
            <person name="Kugler V."/>
            <person name="Sacerdot C."/>
            <person name="Uzunov Z."/>
            <person name="Thierry A."/>
            <person name="Weiss S."/>
            <person name="Bleykasten C."/>
            <person name="De Montigny J."/>
            <person name="Jacques N."/>
            <person name="Jung P."/>
            <person name="Lemaire M."/>
            <person name="Mallet S."/>
            <person name="Morel G."/>
            <person name="Richard G.F."/>
            <person name="Sarkar A."/>
            <person name="Savel G."/>
            <person name="Schacherer J."/>
            <person name="Seret M.L."/>
            <person name="Talla E."/>
            <person name="Samson G."/>
            <person name="Jubin C."/>
            <person name="Poulain J."/>
            <person name="Vacherie B."/>
            <person name="Barbe V."/>
            <person name="Pelletier E."/>
            <person name="Sherman D.J."/>
            <person name="Westhof E."/>
            <person name="Weissenbach J."/>
            <person name="Baret P.V."/>
            <person name="Wincker P."/>
            <person name="Gaillardin C."/>
            <person name="Dujon B."/>
            <person name="Souciet J.L."/>
        </authorList>
    </citation>
    <scope>NUCLEOTIDE SEQUENCE [LARGE SCALE GENOMIC DNA]</scope>
    <source>
        <strain evidence="3">ATCC MYA-4447 / BCRC 22081 / CBS 7064 / NBRC 10061 / NRRL Y-12695</strain>
    </source>
</reference>
<accession>G8YI36</accession>
<proteinExistence type="predicted"/>